<evidence type="ECO:0000313" key="1">
    <source>
        <dbReference type="EMBL" id="BAC25807.1"/>
    </source>
</evidence>
<evidence type="ECO:0000313" key="2">
    <source>
        <dbReference type="MGI" id="MGI:109234"/>
    </source>
</evidence>
<reference evidence="1" key="1">
    <citation type="journal article" date="1999" name="Methods Enzymol.">
        <title>High-efficiency full-length cDNA cloning.</title>
        <authorList>
            <person name="Carninci P."/>
            <person name="Hayashizaki Y."/>
        </authorList>
    </citation>
    <scope>NUCLEOTIDE SEQUENCE</scope>
    <source>
        <strain evidence="1">C57BL/6J</strain>
        <tissue evidence="1">Whole body</tissue>
    </source>
</reference>
<reference evidence="1" key="8">
    <citation type="journal article" date="2005" name="Science">
        <title>Antisense Transcription in the Mammalian Transcriptome.</title>
        <authorList>
            <consortium name="RIKEN Genome Exploration Research Group and Genome Science Group (Genome Network Project Core Group) and the FANTOM Consortium"/>
        </authorList>
    </citation>
    <scope>NUCLEOTIDE SEQUENCE</scope>
    <source>
        <strain evidence="1">C57BL/6J</strain>
        <tissue evidence="1">Whole body</tissue>
    </source>
</reference>
<dbReference type="AlphaFoldDB" id="Q8BIS6"/>
<dbReference type="AGR" id="MGI:109234"/>
<accession>Q8BIS6</accession>
<reference evidence="1" key="4">
    <citation type="journal article" date="2001" name="Nature">
        <title>Functional annotation of a full-length mouse cDNA collection.</title>
        <authorList>
            <consortium name="The RIKEN Genome Exploration Research Group Phase II Team and the FANTOM Consortium"/>
        </authorList>
    </citation>
    <scope>NUCLEOTIDE SEQUENCE</scope>
    <source>
        <strain evidence="1">C57BL/6J</strain>
        <tissue evidence="1">Whole body</tissue>
    </source>
</reference>
<reference evidence="1" key="2">
    <citation type="journal article" date="2000" name="Genome Res.">
        <title>Normalization and subtraction of cap-trapper-selected cDNAs to prepare full-length cDNA libraries for rapid discovery of new genes.</title>
        <authorList>
            <person name="Carninci P."/>
            <person name="Shibata Y."/>
            <person name="Hayatsu N."/>
            <person name="Sugahara Y."/>
            <person name="Shibata K."/>
            <person name="Itoh M."/>
            <person name="Konno H."/>
            <person name="Okazaki Y."/>
            <person name="Muramatsu M."/>
            <person name="Hayashizaki Y."/>
        </authorList>
    </citation>
    <scope>NUCLEOTIDE SEQUENCE</scope>
    <source>
        <strain evidence="1">C57BL/6J</strain>
        <tissue evidence="1">Whole body</tissue>
    </source>
</reference>
<gene>
    <name evidence="2" type="primary">Kif21b</name>
</gene>
<protein>
    <submittedName>
        <fullName evidence="1">Uncharacterized protein</fullName>
    </submittedName>
</protein>
<dbReference type="EMBL" id="AK028198">
    <property type="protein sequence ID" value="BAC25807.1"/>
    <property type="molecule type" value="mRNA"/>
</dbReference>
<reference evidence="1" key="7">
    <citation type="journal article" date="2005" name="Science">
        <title>The Transcriptional Landscape of the Mammalian Genome.</title>
        <authorList>
            <consortium name="The FANTOM Consortium"/>
            <consortium name="Riken Genome Exploration Research Group and Genome Science Group (Genome Network Project Core Group)"/>
        </authorList>
    </citation>
    <scope>NUCLEOTIDE SEQUENCE</scope>
    <source>
        <strain evidence="1">C57BL/6J</strain>
        <tissue evidence="1">Whole body</tissue>
    </source>
</reference>
<dbReference type="MGI" id="MGI:109234">
    <property type="gene designation" value="Kif21b"/>
</dbReference>
<reference evidence="1" key="6">
    <citation type="journal article" date="2002" name="Nature">
        <title>Analysis of the mouse transcriptome based on functional annotation of 60,770 full-length cDNAs.</title>
        <authorList>
            <consortium name="The FANTOM Consortium and the RIKEN Genome Exploration Research Group Phase I and II Team"/>
        </authorList>
    </citation>
    <scope>NUCLEOTIDE SEQUENCE</scope>
    <source>
        <strain evidence="1">C57BL/6J</strain>
        <tissue evidence="1">Whole body</tissue>
    </source>
</reference>
<name>Q8BIS6_MOUSE</name>
<sequence length="124" mass="13045">MDLGVASHRCSSCRPGMVLGCVAWAKGSLKHKQGEDAVLLKDSSASHCGGGASRKLLRRQDITSLPCPLPVPGGLPWSLGWVQQAHPLGCAWYVCVGRTCPAGAVNSFPPCSPNLPHLSLCPFK</sequence>
<organism evidence="1">
    <name type="scientific">Mus musculus</name>
    <name type="common">Mouse</name>
    <dbReference type="NCBI Taxonomy" id="10090"/>
    <lineage>
        <taxon>Eukaryota</taxon>
        <taxon>Metazoa</taxon>
        <taxon>Chordata</taxon>
        <taxon>Craniata</taxon>
        <taxon>Vertebrata</taxon>
        <taxon>Euteleostomi</taxon>
        <taxon>Mammalia</taxon>
        <taxon>Eutheria</taxon>
        <taxon>Euarchontoglires</taxon>
        <taxon>Glires</taxon>
        <taxon>Rodentia</taxon>
        <taxon>Myomorpha</taxon>
        <taxon>Muroidea</taxon>
        <taxon>Muridae</taxon>
        <taxon>Murinae</taxon>
        <taxon>Mus</taxon>
        <taxon>Mus</taxon>
    </lineage>
</organism>
<reference evidence="1" key="3">
    <citation type="journal article" date="2000" name="Genome Res.">
        <title>RIKEN integrated sequence analysis (RISA) system--384-format sequencing pipeline with 384 multicapillary sequencer.</title>
        <authorList>
            <person name="Shibata K."/>
            <person name="Itoh M."/>
            <person name="Aizawa K."/>
            <person name="Nagaoka S."/>
            <person name="Sasaki N."/>
            <person name="Carninci P."/>
            <person name="Konno H."/>
            <person name="Akiyama J."/>
            <person name="Nishi K."/>
            <person name="Kitsunai T."/>
            <person name="Tashiro H."/>
            <person name="Itoh M."/>
            <person name="Sumi N."/>
            <person name="Ishii Y."/>
            <person name="Nakamura S."/>
            <person name="Hazama M."/>
            <person name="Nishine T."/>
            <person name="Harada A."/>
            <person name="Yamamoto R."/>
            <person name="Matsumoto H."/>
            <person name="Sakaguchi S."/>
            <person name="Ikegami T."/>
            <person name="Kashiwagi K."/>
            <person name="Fujiwake S."/>
            <person name="Inoue K."/>
            <person name="Togawa Y."/>
            <person name="Izawa M."/>
            <person name="Ohara E."/>
            <person name="Watahiki M."/>
            <person name="Yoneda Y."/>
            <person name="Ishikawa T."/>
            <person name="Ozawa K."/>
            <person name="Tanaka T."/>
            <person name="Matsuura S."/>
            <person name="Kawai J."/>
            <person name="Okazaki Y."/>
            <person name="Muramatsu M."/>
            <person name="Inoue Y."/>
            <person name="Kira A."/>
            <person name="Hayashizaki Y."/>
        </authorList>
    </citation>
    <scope>NUCLEOTIDE SEQUENCE</scope>
    <source>
        <strain evidence="1">C57BL/6J</strain>
        <tissue evidence="1">Whole body</tissue>
    </source>
</reference>
<proteinExistence type="evidence at transcript level"/>
<reference evidence="1" key="5">
    <citation type="submission" date="2001-07" db="EMBL/GenBank/DDBJ databases">
        <authorList>
            <person name="Adachi J."/>
            <person name="Aizawa K."/>
            <person name="Akimura T."/>
            <person name="Arakawa T."/>
            <person name="Bono H."/>
            <person name="Carninci P."/>
            <person name="Fukuda S."/>
            <person name="Furuno M."/>
            <person name="Hanagaki T."/>
            <person name="Hara A."/>
            <person name="Hashizume W."/>
            <person name="Hayashida K."/>
            <person name="Hayatsu N."/>
            <person name="Hiramoto K."/>
            <person name="Hiraoka T."/>
            <person name="Hirozane T."/>
            <person name="Hori F."/>
            <person name="Imotani K."/>
            <person name="Ishii Y."/>
            <person name="Itoh M."/>
            <person name="Kagawa I."/>
            <person name="Kasukawa T."/>
            <person name="Katoh H."/>
            <person name="Kawai J."/>
            <person name="Kojima Y."/>
            <person name="Kondo S."/>
            <person name="Konno H."/>
            <person name="Kouda M."/>
            <person name="Koya S."/>
            <person name="Kurihara C."/>
            <person name="Matsuyama T."/>
            <person name="Miyazaki A."/>
            <person name="Murata M."/>
            <person name="Nakamura M."/>
            <person name="Nishi K."/>
            <person name="Nomura K."/>
            <person name="Numazaki R."/>
            <person name="Ohno M."/>
            <person name="Ohsato N."/>
            <person name="Okazaki Y."/>
            <person name="Saito R."/>
            <person name="Saitoh H."/>
            <person name="Sakai C."/>
            <person name="Sakai K."/>
            <person name="Sakazume N."/>
            <person name="Sano H."/>
            <person name="Sasaki D."/>
            <person name="Shibata K."/>
            <person name="Shinagawa A."/>
            <person name="Shiraki T."/>
            <person name="Sogabe Y."/>
            <person name="Tagami M."/>
            <person name="Tagawa A."/>
            <person name="Takahashi F."/>
            <person name="Takaku-Akahira S."/>
            <person name="Takeda Y."/>
            <person name="Tanaka T."/>
            <person name="Tomaru A."/>
            <person name="Toya T."/>
            <person name="Yasunishi A."/>
            <person name="Muramatsu M."/>
            <person name="Hayashizaki Y."/>
        </authorList>
    </citation>
    <scope>NUCLEOTIDE SEQUENCE</scope>
    <source>
        <strain evidence="1">C57BL/6J</strain>
        <tissue evidence="1">Whole body</tissue>
    </source>
</reference>